<evidence type="ECO:0000313" key="2">
    <source>
        <dbReference type="EMBL" id="PWA95795.1"/>
    </source>
</evidence>
<evidence type="ECO:0000313" key="3">
    <source>
        <dbReference type="Proteomes" id="UP000245207"/>
    </source>
</evidence>
<evidence type="ECO:0000256" key="1">
    <source>
        <dbReference type="SAM" id="MobiDB-lite"/>
    </source>
</evidence>
<feature type="compositionally biased region" description="Low complexity" evidence="1">
    <location>
        <begin position="284"/>
        <end position="299"/>
    </location>
</feature>
<accession>A0A2U1QCP9</accession>
<keyword evidence="2" id="KW-0687">Ribonucleoprotein</keyword>
<dbReference type="AlphaFoldDB" id="A0A2U1QCP9"/>
<dbReference type="Proteomes" id="UP000245207">
    <property type="component" value="Unassembled WGS sequence"/>
</dbReference>
<feature type="region of interest" description="Disordered" evidence="1">
    <location>
        <begin position="259"/>
        <end position="325"/>
    </location>
</feature>
<feature type="compositionally biased region" description="Polar residues" evidence="1">
    <location>
        <begin position="311"/>
        <end position="325"/>
    </location>
</feature>
<organism evidence="2 3">
    <name type="scientific">Artemisia annua</name>
    <name type="common">Sweet wormwood</name>
    <dbReference type="NCBI Taxonomy" id="35608"/>
    <lineage>
        <taxon>Eukaryota</taxon>
        <taxon>Viridiplantae</taxon>
        <taxon>Streptophyta</taxon>
        <taxon>Embryophyta</taxon>
        <taxon>Tracheophyta</taxon>
        <taxon>Spermatophyta</taxon>
        <taxon>Magnoliopsida</taxon>
        <taxon>eudicotyledons</taxon>
        <taxon>Gunneridae</taxon>
        <taxon>Pentapetalae</taxon>
        <taxon>asterids</taxon>
        <taxon>campanulids</taxon>
        <taxon>Asterales</taxon>
        <taxon>Asteraceae</taxon>
        <taxon>Asteroideae</taxon>
        <taxon>Anthemideae</taxon>
        <taxon>Artemisiinae</taxon>
        <taxon>Artemisia</taxon>
    </lineage>
</organism>
<comment type="caution">
    <text evidence="2">The sequence shown here is derived from an EMBL/GenBank/DDBJ whole genome shotgun (WGS) entry which is preliminary data.</text>
</comment>
<sequence>MAPKKGVKIATKKKTEKVVNPLFEKRQEQFDISGALPPKKDVHRFVRWPQVVRIQRKRRILKQRLKFYSRVRTFNDLDGNVFLDFWIKDQHISSSITKLGDILGVPSHGQYAYTEEHSLDSLYYHLRLKCLDLAFENLEMTFSSRCDGSLVHLDPNRLYLKKILPDLKNWELLLRENVLSLAGNRDHVPASLAHMLFCLSNEEPYNLVYYMAKRMANVHGLSDKLMPYGMLLTRLFHWVMTQFPHLLSDDYVLVNPVMKPLGGPQRRTKQRSDKGQKRSRKSTSDATLSSSSFDHGSSSQPMNEDDVEMNEQGTSHVSTPSPNTYLRDLNTSNFKTTTDLPFNNTNLGSVMRRQTVMYNRQVEMHEQTVGEFKSFGKAIKGIGKMLKKLGKSRDLDNI</sequence>
<keyword evidence="3" id="KW-1185">Reference proteome</keyword>
<dbReference type="EMBL" id="PKPP01000217">
    <property type="protein sequence ID" value="PWA95795.1"/>
    <property type="molecule type" value="Genomic_DNA"/>
</dbReference>
<name>A0A2U1QCP9_ARTAN</name>
<protein>
    <submittedName>
        <fullName evidence="2">Ribosomal protein L7Ae/L30e/S12e/Gadd45</fullName>
    </submittedName>
</protein>
<dbReference type="STRING" id="35608.A0A2U1QCP9"/>
<dbReference type="InterPro" id="IPR001921">
    <property type="entry name" value="Ribosomal_eL8_euk"/>
</dbReference>
<reference evidence="2 3" key="1">
    <citation type="journal article" date="2018" name="Mol. Plant">
        <title>The genome of Artemisia annua provides insight into the evolution of Asteraceae family and artemisinin biosynthesis.</title>
        <authorList>
            <person name="Shen Q."/>
            <person name="Zhang L."/>
            <person name="Liao Z."/>
            <person name="Wang S."/>
            <person name="Yan T."/>
            <person name="Shi P."/>
            <person name="Liu M."/>
            <person name="Fu X."/>
            <person name="Pan Q."/>
            <person name="Wang Y."/>
            <person name="Lv Z."/>
            <person name="Lu X."/>
            <person name="Zhang F."/>
            <person name="Jiang W."/>
            <person name="Ma Y."/>
            <person name="Chen M."/>
            <person name="Hao X."/>
            <person name="Li L."/>
            <person name="Tang Y."/>
            <person name="Lv G."/>
            <person name="Zhou Y."/>
            <person name="Sun X."/>
            <person name="Brodelius P.E."/>
            <person name="Rose J.K.C."/>
            <person name="Tang K."/>
        </authorList>
    </citation>
    <scope>NUCLEOTIDE SEQUENCE [LARGE SCALE GENOMIC DNA]</scope>
    <source>
        <strain evidence="3">cv. Huhao1</strain>
        <tissue evidence="2">Leaf</tissue>
    </source>
</reference>
<keyword evidence="2" id="KW-0689">Ribosomal protein</keyword>
<dbReference type="GO" id="GO:0005840">
    <property type="term" value="C:ribosome"/>
    <property type="evidence" value="ECO:0007669"/>
    <property type="project" value="UniProtKB-KW"/>
</dbReference>
<proteinExistence type="predicted"/>
<gene>
    <name evidence="2" type="ORF">CTI12_AA046390</name>
</gene>
<dbReference type="OrthoDB" id="848707at2759"/>
<dbReference type="PRINTS" id="PR00882">
    <property type="entry name" value="RIBOSOMALL7A"/>
</dbReference>